<organism evidence="1 2">
    <name type="scientific">Liquorilactobacillus ghanensis DSM 18630</name>
    <dbReference type="NCBI Taxonomy" id="1423750"/>
    <lineage>
        <taxon>Bacteria</taxon>
        <taxon>Bacillati</taxon>
        <taxon>Bacillota</taxon>
        <taxon>Bacilli</taxon>
        <taxon>Lactobacillales</taxon>
        <taxon>Lactobacillaceae</taxon>
        <taxon>Liquorilactobacillus</taxon>
    </lineage>
</organism>
<dbReference type="STRING" id="1423750.FC89_GL001180"/>
<proteinExistence type="predicted"/>
<evidence type="ECO:0000313" key="2">
    <source>
        <dbReference type="Proteomes" id="UP000051451"/>
    </source>
</evidence>
<dbReference type="GeneID" id="98319197"/>
<gene>
    <name evidence="1" type="ORF">FC89_GL001180</name>
</gene>
<name>A0A0R1VTP3_9LACO</name>
<evidence type="ECO:0008006" key="3">
    <source>
        <dbReference type="Google" id="ProtNLM"/>
    </source>
</evidence>
<dbReference type="RefSeq" id="WP_057871914.1">
    <property type="nucleotide sequence ID" value="NZ_AZGB01000016.1"/>
</dbReference>
<dbReference type="EMBL" id="AZGB01000016">
    <property type="protein sequence ID" value="KRM06307.1"/>
    <property type="molecule type" value="Genomic_DNA"/>
</dbReference>
<dbReference type="AlphaFoldDB" id="A0A0R1VTP3"/>
<comment type="caution">
    <text evidence="1">The sequence shown here is derived from an EMBL/GenBank/DDBJ whole genome shotgun (WGS) entry which is preliminary data.</text>
</comment>
<sequence>MDQKQLDTIISQITEQIISRLNEKESNLKALKKAQLYILTDKNETKISQEIKTNNVSFLRDQYDLKIINFTSENYQATFPKNLNEEDKVLLTSFPFYDVAKAALGIIDDTVTFWISKTFFLGRKVLLLKDGKRPISNKNKKYSELFSSYMKTLNEFGLQEIYWKDLNRNLQYEIKTTVLTLADIEKLPSNKTVSLNSATILTELAREKIAEKNLKIIYK</sequence>
<evidence type="ECO:0000313" key="1">
    <source>
        <dbReference type="EMBL" id="KRM06307.1"/>
    </source>
</evidence>
<protein>
    <recommendedName>
        <fullName evidence="3">Ethanolamine utilization protein</fullName>
    </recommendedName>
</protein>
<accession>A0A0R1VTP3</accession>
<keyword evidence="2" id="KW-1185">Reference proteome</keyword>
<dbReference type="PATRIC" id="fig|1423750.3.peg.1207"/>
<dbReference type="OrthoDB" id="3732621at2"/>
<reference evidence="1 2" key="1">
    <citation type="journal article" date="2015" name="Genome Announc.">
        <title>Expanding the biotechnology potential of lactobacilli through comparative genomics of 213 strains and associated genera.</title>
        <authorList>
            <person name="Sun Z."/>
            <person name="Harris H.M."/>
            <person name="McCann A."/>
            <person name="Guo C."/>
            <person name="Argimon S."/>
            <person name="Zhang W."/>
            <person name="Yang X."/>
            <person name="Jeffery I.B."/>
            <person name="Cooney J.C."/>
            <person name="Kagawa T.F."/>
            <person name="Liu W."/>
            <person name="Song Y."/>
            <person name="Salvetti E."/>
            <person name="Wrobel A."/>
            <person name="Rasinkangas P."/>
            <person name="Parkhill J."/>
            <person name="Rea M.C."/>
            <person name="O'Sullivan O."/>
            <person name="Ritari J."/>
            <person name="Douillard F.P."/>
            <person name="Paul Ross R."/>
            <person name="Yang R."/>
            <person name="Briner A.E."/>
            <person name="Felis G.E."/>
            <person name="de Vos W.M."/>
            <person name="Barrangou R."/>
            <person name="Klaenhammer T.R."/>
            <person name="Caufield P.W."/>
            <person name="Cui Y."/>
            <person name="Zhang H."/>
            <person name="O'Toole P.W."/>
        </authorList>
    </citation>
    <scope>NUCLEOTIDE SEQUENCE [LARGE SCALE GENOMIC DNA]</scope>
    <source>
        <strain evidence="1 2">DSM 18630</strain>
    </source>
</reference>
<dbReference type="Proteomes" id="UP000051451">
    <property type="component" value="Unassembled WGS sequence"/>
</dbReference>